<keyword evidence="3 6" id="KW-0378">Hydrolase</keyword>
<evidence type="ECO:0000256" key="1">
    <source>
        <dbReference type="ARBA" id="ARBA00022612"/>
    </source>
</evidence>
<evidence type="ECO:0000259" key="5">
    <source>
        <dbReference type="Pfam" id="PF04586"/>
    </source>
</evidence>
<evidence type="ECO:0000313" key="6">
    <source>
        <dbReference type="EMBL" id="KXU17488.1"/>
    </source>
</evidence>
<keyword evidence="7" id="KW-1185">Reference proteome</keyword>
<dbReference type="Pfam" id="PF04586">
    <property type="entry name" value="Peptidase_S78"/>
    <property type="match status" value="1"/>
</dbReference>
<dbReference type="GO" id="GO:0008233">
    <property type="term" value="F:peptidase activity"/>
    <property type="evidence" value="ECO:0007669"/>
    <property type="project" value="UniProtKB-KW"/>
</dbReference>
<feature type="region of interest" description="Disordered" evidence="4">
    <location>
        <begin position="254"/>
        <end position="279"/>
    </location>
</feature>
<dbReference type="EC" id="3.4.-.-" evidence="6"/>
<dbReference type="InterPro" id="IPR054613">
    <property type="entry name" value="Peptidase_S78_dom"/>
</dbReference>
<dbReference type="RefSeq" id="WP_061924290.1">
    <property type="nucleotide sequence ID" value="NZ_LTEB01000033.1"/>
</dbReference>
<reference evidence="6 7" key="1">
    <citation type="journal article" date="2016" name="Int. J. Syst. Evol. Microbiol.">
        <title>Resolving the Complexity of Human Skin Metagenomes Using Single-Molecule Sequencing.</title>
        <authorList>
            <consortium name="NISC Comparative Sequencing Program"/>
            <person name="Tsai Y.C."/>
            <person name="Conlan S."/>
            <person name="Deming C."/>
            <person name="Segre J.A."/>
            <person name="Kong H.H."/>
            <person name="Korlach J."/>
            <person name="Oh J."/>
        </authorList>
    </citation>
    <scope>NUCLEOTIDE SEQUENCE [LARGE SCALE GENOMIC DNA]</scope>
    <source>
        <strain evidence="6 7">1B08</strain>
    </source>
</reference>
<dbReference type="NCBIfam" id="TIGR01543">
    <property type="entry name" value="proheadase_HK97"/>
    <property type="match status" value="1"/>
</dbReference>
<accession>A0ABR5V7F8</accession>
<organism evidence="6 7">
    <name type="scientific">Corynebacterium simulans</name>
    <dbReference type="NCBI Taxonomy" id="146827"/>
    <lineage>
        <taxon>Bacteria</taxon>
        <taxon>Bacillati</taxon>
        <taxon>Actinomycetota</taxon>
        <taxon>Actinomycetes</taxon>
        <taxon>Mycobacteriales</taxon>
        <taxon>Corynebacteriaceae</taxon>
        <taxon>Corynebacterium</taxon>
    </lineage>
</organism>
<dbReference type="Gene3D" id="3.30.2320.10">
    <property type="entry name" value="hypothetical protein PF0899 domain"/>
    <property type="match status" value="1"/>
</dbReference>
<keyword evidence="1" id="KW-1188">Viral release from host cell</keyword>
<dbReference type="GO" id="GO:0006508">
    <property type="term" value="P:proteolysis"/>
    <property type="evidence" value="ECO:0007669"/>
    <property type="project" value="UniProtKB-KW"/>
</dbReference>
<dbReference type="Gene3D" id="3.30.2400.10">
    <property type="entry name" value="Major capsid protein gp5"/>
    <property type="match status" value="1"/>
</dbReference>
<protein>
    <submittedName>
        <fullName evidence="6">Phage prohead protease, HK97 family</fullName>
        <ecNumber evidence="6">3.4.-.-</ecNumber>
    </submittedName>
</protein>
<feature type="compositionally biased region" description="Basic and acidic residues" evidence="4">
    <location>
        <begin position="255"/>
        <end position="265"/>
    </location>
</feature>
<gene>
    <name evidence="6" type="ORF">WM41_1873</name>
</gene>
<proteinExistence type="predicted"/>
<evidence type="ECO:0000256" key="4">
    <source>
        <dbReference type="SAM" id="MobiDB-lite"/>
    </source>
</evidence>
<name>A0ABR5V7F8_9CORY</name>
<sequence length="653" mass="70160">MEKITRAATLTNIKAGEDNGLEARTFTGYASVFGNIDSYGDVVTPGAFAESLAEWNVSEKEIPLLYGHNITDIDGYIGAITSAQEDANGLLVTGTFDDSEIADKVYRQVKGRRINELSFAFTIAESEYGDQDGQRVRFLKSVNLLEVSIVPIGANPNAQIQDVKAAGRPTAAARWSVSTLDRLIDEPTRGVYGVKEATDRRAALAKMKDHIGNADEQNTATAVKAFIEHEQKAVQTWLDERTVPKLVFTAGDTDAETRGDARGDAKFTPPDVDAPADAPTIDAMPVDELAYLRTSIMDNIKAGTDATLTAAARLQYVEKTIAVKRHAAATFNTFETLFNALPTASSEHDRNQKGRNHMNTKAISLKASNLATEINRAADHFVESKAATLGLTSTDLAVSFDPTILAESKEPLAFLAALQTVPVETRNFTFYRQTKRNNKAAVVKPGDTKPTTNVGLEAVTGELDVVAHITRVDKYIARDALGVSALLETELTYGVLDTVEKLAAATIANDKGVNSQAFDTDIHTTIRRGITILETTGQTPTMVVLTPADLEALELAKASGSGEFLNPTAPSDRGTRTVWNLPVLVSNNLKAGTGLILTNDAARIYTDGRVEIETTSAGQDFDTNQIALRCEGRFKPAVTRPAGIVKLATAAAA</sequence>
<evidence type="ECO:0000256" key="3">
    <source>
        <dbReference type="ARBA" id="ARBA00022801"/>
    </source>
</evidence>
<dbReference type="InterPro" id="IPR006433">
    <property type="entry name" value="Prohead_protease"/>
</dbReference>
<evidence type="ECO:0000313" key="7">
    <source>
        <dbReference type="Proteomes" id="UP000070339"/>
    </source>
</evidence>
<feature type="compositionally biased region" description="Low complexity" evidence="4">
    <location>
        <begin position="269"/>
        <end position="279"/>
    </location>
</feature>
<feature type="domain" description="Prohead serine protease" evidence="5">
    <location>
        <begin position="20"/>
        <end position="163"/>
    </location>
</feature>
<dbReference type="Proteomes" id="UP000070339">
    <property type="component" value="Unassembled WGS sequence"/>
</dbReference>
<dbReference type="EMBL" id="LTEB01000033">
    <property type="protein sequence ID" value="KXU17488.1"/>
    <property type="molecule type" value="Genomic_DNA"/>
</dbReference>
<evidence type="ECO:0000256" key="2">
    <source>
        <dbReference type="ARBA" id="ARBA00022670"/>
    </source>
</evidence>
<dbReference type="SUPFAM" id="SSF56563">
    <property type="entry name" value="Major capsid protein gp5"/>
    <property type="match status" value="1"/>
</dbReference>
<keyword evidence="2 6" id="KW-0645">Protease</keyword>
<comment type="caution">
    <text evidence="6">The sequence shown here is derived from an EMBL/GenBank/DDBJ whole genome shotgun (WGS) entry which is preliminary data.</text>
</comment>